<dbReference type="AlphaFoldDB" id="A0A366IA64"/>
<dbReference type="GO" id="GO:0043709">
    <property type="term" value="P:cell adhesion involved in single-species biofilm formation"/>
    <property type="evidence" value="ECO:0007669"/>
    <property type="project" value="TreeGrafter"/>
</dbReference>
<evidence type="ECO:0000259" key="4">
    <source>
        <dbReference type="PROSITE" id="PS50887"/>
    </source>
</evidence>
<accession>A0A366IA64</accession>
<reference evidence="5 6" key="1">
    <citation type="submission" date="2018-06" db="EMBL/GenBank/DDBJ databases">
        <title>Genomic Encyclopedia of Type Strains, Phase IV (KMG-IV): sequencing the most valuable type-strain genomes for metagenomic binning, comparative biology and taxonomic classification.</title>
        <authorList>
            <person name="Goeker M."/>
        </authorList>
    </citation>
    <scope>NUCLEOTIDE SEQUENCE [LARGE SCALE GENOMIC DNA]</scope>
    <source>
        <strain evidence="5 6">DSM 30166</strain>
    </source>
</reference>
<dbReference type="EC" id="2.7.7.65" evidence="2"/>
<dbReference type="EMBL" id="QNRY01000002">
    <property type="protein sequence ID" value="RBP66841.1"/>
    <property type="molecule type" value="Genomic_DNA"/>
</dbReference>
<dbReference type="PROSITE" id="PS50887">
    <property type="entry name" value="GGDEF"/>
    <property type="match status" value="1"/>
</dbReference>
<dbReference type="PANTHER" id="PTHR45138:SF9">
    <property type="entry name" value="DIGUANYLATE CYCLASE DGCM-RELATED"/>
    <property type="match status" value="1"/>
</dbReference>
<proteinExistence type="predicted"/>
<dbReference type="SUPFAM" id="SSF55073">
    <property type="entry name" value="Nucleotide cyclase"/>
    <property type="match status" value="1"/>
</dbReference>
<dbReference type="CDD" id="cd01949">
    <property type="entry name" value="GGDEF"/>
    <property type="match status" value="1"/>
</dbReference>
<comment type="pathway">
    <text evidence="1">Purine metabolism; 3',5'-cyclic di-GMP biosynthesis.</text>
</comment>
<evidence type="ECO:0000313" key="5">
    <source>
        <dbReference type="EMBL" id="RBP66841.1"/>
    </source>
</evidence>
<dbReference type="GO" id="GO:0052621">
    <property type="term" value="F:diguanylate cyclase activity"/>
    <property type="evidence" value="ECO:0007669"/>
    <property type="project" value="UniProtKB-EC"/>
</dbReference>
<evidence type="ECO:0000313" key="6">
    <source>
        <dbReference type="Proteomes" id="UP000253046"/>
    </source>
</evidence>
<dbReference type="RefSeq" id="WP_240634903.1">
    <property type="nucleotide sequence ID" value="NZ_AGJP01000001.1"/>
</dbReference>
<protein>
    <recommendedName>
        <fullName evidence="2">diguanylate cyclase</fullName>
        <ecNumber evidence="2">2.7.7.65</ecNumber>
    </recommendedName>
</protein>
<dbReference type="Pfam" id="PF00990">
    <property type="entry name" value="GGDEF"/>
    <property type="match status" value="1"/>
</dbReference>
<dbReference type="InterPro" id="IPR043128">
    <property type="entry name" value="Rev_trsase/Diguanyl_cyclase"/>
</dbReference>
<dbReference type="GO" id="GO:0005886">
    <property type="term" value="C:plasma membrane"/>
    <property type="evidence" value="ECO:0007669"/>
    <property type="project" value="TreeGrafter"/>
</dbReference>
<name>A0A366IA64_9GAMM</name>
<dbReference type="InterPro" id="IPR050469">
    <property type="entry name" value="Diguanylate_Cyclase"/>
</dbReference>
<keyword evidence="6" id="KW-1185">Reference proteome</keyword>
<dbReference type="Proteomes" id="UP000253046">
    <property type="component" value="Unassembled WGS sequence"/>
</dbReference>
<dbReference type="InterPro" id="IPR000160">
    <property type="entry name" value="GGDEF_dom"/>
</dbReference>
<organism evidence="5 6">
    <name type="scientific">Brenneria salicis ATCC 15712 = DSM 30166</name>
    <dbReference type="NCBI Taxonomy" id="714314"/>
    <lineage>
        <taxon>Bacteria</taxon>
        <taxon>Pseudomonadati</taxon>
        <taxon>Pseudomonadota</taxon>
        <taxon>Gammaproteobacteria</taxon>
        <taxon>Enterobacterales</taxon>
        <taxon>Pectobacteriaceae</taxon>
        <taxon>Brenneria</taxon>
    </lineage>
</organism>
<dbReference type="PANTHER" id="PTHR45138">
    <property type="entry name" value="REGULATORY COMPONENTS OF SENSORY TRANSDUCTION SYSTEM"/>
    <property type="match status" value="1"/>
</dbReference>
<comment type="catalytic activity">
    <reaction evidence="3">
        <text>2 GTP = 3',3'-c-di-GMP + 2 diphosphate</text>
        <dbReference type="Rhea" id="RHEA:24898"/>
        <dbReference type="ChEBI" id="CHEBI:33019"/>
        <dbReference type="ChEBI" id="CHEBI:37565"/>
        <dbReference type="ChEBI" id="CHEBI:58805"/>
        <dbReference type="EC" id="2.7.7.65"/>
    </reaction>
</comment>
<evidence type="ECO:0000256" key="1">
    <source>
        <dbReference type="ARBA" id="ARBA00004665"/>
    </source>
</evidence>
<feature type="domain" description="GGDEF" evidence="4">
    <location>
        <begin position="1"/>
        <end position="72"/>
    </location>
</feature>
<evidence type="ECO:0000256" key="2">
    <source>
        <dbReference type="ARBA" id="ARBA00012528"/>
    </source>
</evidence>
<evidence type="ECO:0000256" key="3">
    <source>
        <dbReference type="ARBA" id="ARBA00034247"/>
    </source>
</evidence>
<comment type="caution">
    <text evidence="5">The sequence shown here is derived from an EMBL/GenBank/DDBJ whole genome shotgun (WGS) entry which is preliminary data.</text>
</comment>
<dbReference type="GO" id="GO:1902201">
    <property type="term" value="P:negative regulation of bacterial-type flagellum-dependent cell motility"/>
    <property type="evidence" value="ECO:0007669"/>
    <property type="project" value="TreeGrafter"/>
</dbReference>
<dbReference type="NCBIfam" id="TIGR00254">
    <property type="entry name" value="GGDEF"/>
    <property type="match status" value="1"/>
</dbReference>
<sequence length="72" mass="8252">MLKELATLLRLSLRSDDLFARIGGEEFIILLNNVSYKTAMNIVERIRTQIEEHTLLYEQQTLKFTVSVGVAP</sequence>
<dbReference type="InterPro" id="IPR029787">
    <property type="entry name" value="Nucleotide_cyclase"/>
</dbReference>
<gene>
    <name evidence="5" type="ORF">DES54_10249</name>
</gene>
<dbReference type="Gene3D" id="3.30.70.270">
    <property type="match status" value="1"/>
</dbReference>